<dbReference type="Proteomes" id="UP000316781">
    <property type="component" value="Unassembled WGS sequence"/>
</dbReference>
<dbReference type="EMBL" id="VJMF01000107">
    <property type="protein sequence ID" value="TRL24670.1"/>
    <property type="molecule type" value="Genomic_DNA"/>
</dbReference>
<dbReference type="RefSeq" id="WP_142864567.1">
    <property type="nucleotide sequence ID" value="NZ_VJMF01000107.1"/>
</dbReference>
<evidence type="ECO:0000256" key="1">
    <source>
        <dbReference type="SAM" id="Phobius"/>
    </source>
</evidence>
<keyword evidence="1" id="KW-0812">Transmembrane</keyword>
<keyword evidence="1" id="KW-0472">Membrane</keyword>
<evidence type="ECO:0000313" key="3">
    <source>
        <dbReference type="Proteomes" id="UP000316781"/>
    </source>
</evidence>
<comment type="caution">
    <text evidence="2">The sequence shown here is derived from an EMBL/GenBank/DDBJ whole genome shotgun (WGS) entry which is preliminary data.</text>
</comment>
<feature type="transmembrane region" description="Helical" evidence="1">
    <location>
        <begin position="85"/>
        <end position="107"/>
    </location>
</feature>
<feature type="transmembrane region" description="Helical" evidence="1">
    <location>
        <begin position="55"/>
        <end position="73"/>
    </location>
</feature>
<sequence length="133" mass="15822">MTGLLAGVRRGLRRDSRFRVDEDRHFNLEATAFLHGMKVWQVESLLLRRRRQTALSAYIFFGAGWVLFFYWLFEIAVTPWTSWNIAPVLEFAPFCLFLFLTAFQSGLQNYQLRTRRLATAWEYLTTSERFWPS</sequence>
<keyword evidence="1" id="KW-1133">Transmembrane helix</keyword>
<dbReference type="AlphaFoldDB" id="A0A549SD17"/>
<protein>
    <submittedName>
        <fullName evidence="2">Uncharacterized protein</fullName>
    </submittedName>
</protein>
<proteinExistence type="predicted"/>
<organism evidence="2 3">
    <name type="scientific">Methylosinus sporium</name>
    <dbReference type="NCBI Taxonomy" id="428"/>
    <lineage>
        <taxon>Bacteria</taxon>
        <taxon>Pseudomonadati</taxon>
        <taxon>Pseudomonadota</taxon>
        <taxon>Alphaproteobacteria</taxon>
        <taxon>Hyphomicrobiales</taxon>
        <taxon>Methylocystaceae</taxon>
        <taxon>Methylosinus</taxon>
    </lineage>
</organism>
<evidence type="ECO:0000313" key="2">
    <source>
        <dbReference type="EMBL" id="TRL24670.1"/>
    </source>
</evidence>
<accession>A0A549SD17</accession>
<gene>
    <name evidence="2" type="ORF">FM996_20420</name>
</gene>
<reference evidence="2 3" key="1">
    <citation type="submission" date="2019-07" db="EMBL/GenBank/DDBJ databases">
        <title>Ln-dependent methylotrophs.</title>
        <authorList>
            <person name="Tani A."/>
        </authorList>
    </citation>
    <scope>NUCLEOTIDE SEQUENCE [LARGE SCALE GENOMIC DNA]</scope>
    <source>
        <strain evidence="2 3">SM89A</strain>
    </source>
</reference>
<name>A0A549SD17_METSR</name>